<protein>
    <recommendedName>
        <fullName evidence="2">UPF0178 protein SAMN05421730_1001423</fullName>
    </recommendedName>
</protein>
<evidence type="ECO:0000256" key="1">
    <source>
        <dbReference type="ARBA" id="ARBA00008522"/>
    </source>
</evidence>
<dbReference type="InterPro" id="IPR003791">
    <property type="entry name" value="UPF0178"/>
</dbReference>
<evidence type="ECO:0000256" key="2">
    <source>
        <dbReference type="HAMAP-Rule" id="MF_00489"/>
    </source>
</evidence>
<dbReference type="Proteomes" id="UP000199315">
    <property type="component" value="Unassembled WGS sequence"/>
</dbReference>
<dbReference type="NCBIfam" id="NF001095">
    <property type="entry name" value="PRK00124.1"/>
    <property type="match status" value="1"/>
</dbReference>
<dbReference type="PANTHER" id="PTHR35146:SF1">
    <property type="entry name" value="UPF0178 PROTEIN YAII"/>
    <property type="match status" value="1"/>
</dbReference>
<proteinExistence type="inferred from homology"/>
<dbReference type="AlphaFoldDB" id="A0A1D3TPB2"/>
<dbReference type="HAMAP" id="MF_00489">
    <property type="entry name" value="UPF0178"/>
    <property type="match status" value="1"/>
</dbReference>
<dbReference type="RefSeq" id="WP_091229342.1">
    <property type="nucleotide sequence ID" value="NZ_FMKA01000001.1"/>
</dbReference>
<dbReference type="OrthoDB" id="9798918at2"/>
<sequence>MKILVDADACPVREIIEKIAKKNSVELIYIVDTSHILESDYAKVVTVSKAADAADFALVNMIEKGDIVVTQDYGVAAMALAKKAYPMHHTGKQFTDGNIEQKLFERHLAKKARRSGMRAGKHKKFTDEARNEFESRFGELVENKLDTERNEE</sequence>
<keyword evidence="4" id="KW-1185">Reference proteome</keyword>
<name>A0A1D3TPB2_9FIRM</name>
<dbReference type="PANTHER" id="PTHR35146">
    <property type="entry name" value="UPF0178 PROTEIN YAII"/>
    <property type="match status" value="1"/>
</dbReference>
<dbReference type="STRING" id="1619234.SAMN05421730_1001423"/>
<reference evidence="3 4" key="1">
    <citation type="submission" date="2016-09" db="EMBL/GenBank/DDBJ databases">
        <authorList>
            <person name="Capua I."/>
            <person name="De Benedictis P."/>
            <person name="Joannis T."/>
            <person name="Lombin L.H."/>
            <person name="Cattoli G."/>
        </authorList>
    </citation>
    <scope>NUCLEOTIDE SEQUENCE [LARGE SCALE GENOMIC DNA]</scope>
    <source>
        <strain evidence="3 4">GluBS11</strain>
    </source>
</reference>
<accession>A0A1D3TPB2</accession>
<dbReference type="Pfam" id="PF02639">
    <property type="entry name" value="DUF188"/>
    <property type="match status" value="1"/>
</dbReference>
<organism evidence="3 4">
    <name type="scientific">Anaerobium acetethylicum</name>
    <dbReference type="NCBI Taxonomy" id="1619234"/>
    <lineage>
        <taxon>Bacteria</taxon>
        <taxon>Bacillati</taxon>
        <taxon>Bacillota</taxon>
        <taxon>Clostridia</taxon>
        <taxon>Lachnospirales</taxon>
        <taxon>Lachnospiraceae</taxon>
        <taxon>Anaerobium</taxon>
    </lineage>
</organism>
<evidence type="ECO:0000313" key="4">
    <source>
        <dbReference type="Proteomes" id="UP000199315"/>
    </source>
</evidence>
<comment type="similarity">
    <text evidence="1 2">Belongs to the UPF0178 family.</text>
</comment>
<evidence type="ECO:0000313" key="3">
    <source>
        <dbReference type="EMBL" id="SCP95246.1"/>
    </source>
</evidence>
<dbReference type="EMBL" id="FMKA01000001">
    <property type="protein sequence ID" value="SCP95246.1"/>
    <property type="molecule type" value="Genomic_DNA"/>
</dbReference>
<gene>
    <name evidence="3" type="ORF">SAMN05421730_1001423</name>
</gene>